<dbReference type="STRING" id="8355.A0A1L8H493"/>
<proteinExistence type="predicted"/>
<evidence type="ECO:0000313" key="5">
    <source>
        <dbReference type="Xenbase" id="XB-GENE-6254489"/>
    </source>
</evidence>
<reference evidence="4" key="1">
    <citation type="submission" date="2025-08" db="UniProtKB">
        <authorList>
            <consortium name="RefSeq"/>
        </authorList>
    </citation>
    <scope>IDENTIFICATION</scope>
    <source>
        <strain evidence="4">J_2021</strain>
        <tissue evidence="4">Erythrocytes</tissue>
    </source>
</reference>
<dbReference type="FunFam" id="3.80.10.10:FF:000007">
    <property type="entry name" value="Leucine-rich repeat and calponin homology domain-containing protein 1 isoform 3"/>
    <property type="match status" value="1"/>
</dbReference>
<feature type="compositionally biased region" description="Polar residues" evidence="1">
    <location>
        <begin position="491"/>
        <end position="516"/>
    </location>
</feature>
<dbReference type="CTD" id="735095"/>
<dbReference type="PROSITE" id="PS50021">
    <property type="entry name" value="CH"/>
    <property type="match status" value="1"/>
</dbReference>
<keyword evidence="2" id="KW-1133">Transmembrane helix</keyword>
<feature type="transmembrane region" description="Helical" evidence="2">
    <location>
        <begin position="704"/>
        <end position="725"/>
    </location>
</feature>
<feature type="region of interest" description="Disordered" evidence="1">
    <location>
        <begin position="335"/>
        <end position="516"/>
    </location>
</feature>
<dbReference type="Xenbase" id="XB-GENE-6254489">
    <property type="gene designation" value="lrch4.L"/>
</dbReference>
<dbReference type="GO" id="GO:0005737">
    <property type="term" value="C:cytoplasm"/>
    <property type="evidence" value="ECO:0000318"/>
    <property type="project" value="GO_Central"/>
</dbReference>
<accession>A0A1L8H493</accession>
<evidence type="ECO:0000256" key="2">
    <source>
        <dbReference type="SAM" id="Phobius"/>
    </source>
</evidence>
<feature type="region of interest" description="Disordered" evidence="1">
    <location>
        <begin position="536"/>
        <end position="561"/>
    </location>
</feature>
<keyword evidence="2" id="KW-0472">Membrane</keyword>
<dbReference type="InterPro" id="IPR032675">
    <property type="entry name" value="LRR_dom_sf"/>
</dbReference>
<feature type="compositionally biased region" description="Polar residues" evidence="1">
    <location>
        <begin position="464"/>
        <end position="481"/>
    </location>
</feature>
<evidence type="ECO:0000256" key="1">
    <source>
        <dbReference type="SAM" id="MobiDB-lite"/>
    </source>
</evidence>
<feature type="compositionally biased region" description="Acidic residues" evidence="1">
    <location>
        <begin position="354"/>
        <end position="363"/>
    </location>
</feature>
<dbReference type="SMART" id="SM00364">
    <property type="entry name" value="LRR_BAC"/>
    <property type="match status" value="4"/>
</dbReference>
<dbReference type="InterPro" id="IPR050216">
    <property type="entry name" value="LRR_domain-containing"/>
</dbReference>
<dbReference type="InterPro" id="IPR001715">
    <property type="entry name" value="CH_dom"/>
</dbReference>
<feature type="compositionally biased region" description="Basic and acidic residues" evidence="1">
    <location>
        <begin position="376"/>
        <end position="393"/>
    </location>
</feature>
<dbReference type="RefSeq" id="XP_018106759.1">
    <property type="nucleotide sequence ID" value="XM_018251270.2"/>
</dbReference>
<dbReference type="AGR" id="Xenbase:XB-GENE-6254489"/>
<dbReference type="Gene3D" id="3.80.10.10">
    <property type="entry name" value="Ribonuclease Inhibitor"/>
    <property type="match status" value="1"/>
</dbReference>
<dbReference type="OMA" id="RAPKQET"/>
<dbReference type="CDD" id="cd21205">
    <property type="entry name" value="CH_LRCH"/>
    <property type="match status" value="1"/>
</dbReference>
<feature type="compositionally biased region" description="Basic and acidic residues" evidence="1">
    <location>
        <begin position="449"/>
        <end position="463"/>
    </location>
</feature>
<evidence type="ECO:0000313" key="4">
    <source>
        <dbReference type="RefSeq" id="XP_018106759.1"/>
    </source>
</evidence>
<dbReference type="PANTHER" id="PTHR48051">
    <property type="match status" value="1"/>
</dbReference>
<dbReference type="PROSITE" id="PS51450">
    <property type="entry name" value="LRR"/>
    <property type="match status" value="1"/>
</dbReference>
<dbReference type="SUPFAM" id="SSF47576">
    <property type="entry name" value="Calponin-homology domain, CH-domain"/>
    <property type="match status" value="1"/>
</dbReference>
<feature type="region of interest" description="Disordered" evidence="1">
    <location>
        <begin position="1"/>
        <end position="37"/>
    </location>
</feature>
<feature type="compositionally biased region" description="Acidic residues" evidence="1">
    <location>
        <begin position="1"/>
        <end position="17"/>
    </location>
</feature>
<dbReference type="Pfam" id="PF00307">
    <property type="entry name" value="CH"/>
    <property type="match status" value="1"/>
</dbReference>
<dbReference type="InterPro" id="IPR036872">
    <property type="entry name" value="CH_dom_sf"/>
</dbReference>
<dbReference type="Bgee" id="735095">
    <property type="expression patterns" value="Expressed in spleen and 19 other cell types or tissues"/>
</dbReference>
<evidence type="ECO:0000313" key="3">
    <source>
        <dbReference type="Proteomes" id="UP000186698"/>
    </source>
</evidence>
<dbReference type="OrthoDB" id="660555at2759"/>
<dbReference type="InterPro" id="IPR003591">
    <property type="entry name" value="Leu-rich_rpt_typical-subtyp"/>
</dbReference>
<dbReference type="SUPFAM" id="SSF52058">
    <property type="entry name" value="L domain-like"/>
    <property type="match status" value="1"/>
</dbReference>
<feature type="compositionally biased region" description="Basic and acidic residues" evidence="1">
    <location>
        <begin position="335"/>
        <end position="352"/>
    </location>
</feature>
<dbReference type="GeneID" id="735095"/>
<dbReference type="PANTHER" id="PTHR48051:SF64">
    <property type="entry name" value="LEUCINE RICH REPEATS AND CALPONIN HOMOLOGY DOMAIN CONTAINING 4"/>
    <property type="match status" value="1"/>
</dbReference>
<gene>
    <name evidence="4 5" type="primary">lrch4.L</name>
    <name evidence="4" type="synonym">lrch4</name>
    <name evidence="4" type="synonym">lrn</name>
    <name evidence="4" type="synonym">lrrn1</name>
    <name evidence="4" type="synonym">lrrn4</name>
    <name evidence="4" type="synonym">sap25</name>
</gene>
<dbReference type="Proteomes" id="UP000186698">
    <property type="component" value="Chromosome 3L"/>
</dbReference>
<organism evidence="3 4">
    <name type="scientific">Xenopus laevis</name>
    <name type="common">African clawed frog</name>
    <dbReference type="NCBI Taxonomy" id="8355"/>
    <lineage>
        <taxon>Eukaryota</taxon>
        <taxon>Metazoa</taxon>
        <taxon>Chordata</taxon>
        <taxon>Craniata</taxon>
        <taxon>Vertebrata</taxon>
        <taxon>Euteleostomi</taxon>
        <taxon>Amphibia</taxon>
        <taxon>Batrachia</taxon>
        <taxon>Anura</taxon>
        <taxon>Pipoidea</taxon>
        <taxon>Pipidae</taxon>
        <taxon>Xenopodinae</taxon>
        <taxon>Xenopus</taxon>
        <taxon>Xenopus</taxon>
    </lineage>
</organism>
<keyword evidence="2" id="KW-0812">Transmembrane</keyword>
<dbReference type="SMART" id="SM00369">
    <property type="entry name" value="LRR_TYP"/>
    <property type="match status" value="5"/>
</dbReference>
<sequence>MAAGNDEEEGGGGDGDSELSRAETCQGSGSRRSAEKALEEAVSTGVLSLSGRRMKGFPRSARNYDLTDITRADLSKNRFSEMPSEMCQLVSLESLNLYHNCLRLVPPAISNLQVLTYLNISRNLLPSLPPSICRLPLTVLIASNNKLGSLPDEIGTMTSLRQLDVSCNDLQTLPPHMGSLECLRDLNLRRNQLSVLPDELSDLPLIRLDLSCNRITHIPVCYRRLRHLQTIILDNNPLQYPPAQICLKGKVHIFKYLNIEACNKPVSELGVKLSRPTSLTTCLTEEIYSSRPYGALDSGFNSVDSGSKRWSGNESADELTDLSLRIAGFIGDSKQLREKHNGTEGDTEHTDVESINEEEEEDTKSDCGLQMSVTPQEKHKPDHHSTPRTEEKPLVFGRAPSSVSPTTGRSDPPAEERLRPDPPAEERRRPETLLLWRERERQQLQQKQEALRRQSIDRKESLHKVSSTHSTFPATPPSSDVANGPADTPSRLRSQGSQSSISNPTSPTSLSSDSCVSATQKPSSFLFRSYSRGGLRGTAASSPSDVSPMEQCSPVRLRNPRPPFDEKALLLQLRKDIESRLPVTLREPIGESLANGVMLCQLLNHLRPRTIPSIHVPSPAVPKLNPIKCRKNVDSFLDACRRIGVPERDLCLATDILGGEHPLIVQRTVSCLLLLPPGEASSLPPTSELYPEASESCPPPTPLLTPYTGFLLFYALFMLALYTAYSKLIAM</sequence>
<dbReference type="InterPro" id="IPR001611">
    <property type="entry name" value="Leu-rich_rpt"/>
</dbReference>
<name>A0A1L8H493_XENLA</name>
<protein>
    <submittedName>
        <fullName evidence="4">Uncharacterized protein LOC735095 isoform X1</fullName>
    </submittedName>
</protein>
<feature type="compositionally biased region" description="Basic and acidic residues" evidence="1">
    <location>
        <begin position="412"/>
        <end position="442"/>
    </location>
</feature>
<dbReference type="SMART" id="SM00033">
    <property type="entry name" value="CH"/>
    <property type="match status" value="1"/>
</dbReference>
<dbReference type="PaxDb" id="8355-A0A1L8H493"/>
<dbReference type="AlphaFoldDB" id="A0A1L8H493"/>
<dbReference type="Pfam" id="PF13855">
    <property type="entry name" value="LRR_8"/>
    <property type="match status" value="2"/>
</dbReference>
<dbReference type="Gene3D" id="1.10.418.10">
    <property type="entry name" value="Calponin-like domain"/>
    <property type="match status" value="1"/>
</dbReference>
<keyword evidence="3" id="KW-1185">Reference proteome</keyword>